<keyword evidence="2" id="KW-1133">Transmembrane helix</keyword>
<comment type="caution">
    <text evidence="3">The sequence shown here is derived from an EMBL/GenBank/DDBJ whole genome shotgun (WGS) entry which is preliminary data.</text>
</comment>
<evidence type="ECO:0000256" key="1">
    <source>
        <dbReference type="SAM" id="MobiDB-lite"/>
    </source>
</evidence>
<keyword evidence="2" id="KW-0472">Membrane</keyword>
<dbReference type="EMBL" id="JBIRWE010000003">
    <property type="protein sequence ID" value="MFI1964134.1"/>
    <property type="molecule type" value="Genomic_DNA"/>
</dbReference>
<evidence type="ECO:0000313" key="4">
    <source>
        <dbReference type="Proteomes" id="UP001611548"/>
    </source>
</evidence>
<proteinExistence type="predicted"/>
<gene>
    <name evidence="3" type="ORF">ACH429_08355</name>
</gene>
<evidence type="ECO:0000313" key="3">
    <source>
        <dbReference type="EMBL" id="MFI1964134.1"/>
    </source>
</evidence>
<feature type="compositionally biased region" description="Polar residues" evidence="1">
    <location>
        <begin position="60"/>
        <end position="71"/>
    </location>
</feature>
<feature type="region of interest" description="Disordered" evidence="1">
    <location>
        <begin position="223"/>
        <end position="250"/>
    </location>
</feature>
<sequence>MGSLRNPIGPLPSSIYWRRRAVALSVIALLALLAFWAVDFAGSGGSGGKSGQAKGDGPAQTITPGPSSSGPAISERPGGREESGDGGSGSGGTGGSGGGEDDAGGEGGDADGDGKGDGDPASGEDGGSGGFGSGGAGVPAGSALADCSSDAVRLSVRSVKNSYAPGERPKFELVAKNSSGQACKVDFGPRAAVMTITSAAEDDPMWASDDCPKSGSMLLQVPAKGEASRTVEWDRRPSAPNCGKRSGGSAQAGTYLVEVQAKGMPTARVSFALAKD</sequence>
<feature type="compositionally biased region" description="Acidic residues" evidence="1">
    <location>
        <begin position="99"/>
        <end position="111"/>
    </location>
</feature>
<protein>
    <submittedName>
        <fullName evidence="3">Uncharacterized protein</fullName>
    </submittedName>
</protein>
<keyword evidence="2" id="KW-0812">Transmembrane</keyword>
<feature type="compositionally biased region" description="Gly residues" evidence="1">
    <location>
        <begin position="85"/>
        <end position="98"/>
    </location>
</feature>
<feature type="transmembrane region" description="Helical" evidence="2">
    <location>
        <begin position="21"/>
        <end position="38"/>
    </location>
</feature>
<name>A0ABW7UNA3_9ACTN</name>
<feature type="compositionally biased region" description="Basic and acidic residues" evidence="1">
    <location>
        <begin position="226"/>
        <end position="237"/>
    </location>
</feature>
<keyword evidence="4" id="KW-1185">Reference proteome</keyword>
<accession>A0ABW7UNA3</accession>
<feature type="region of interest" description="Disordered" evidence="1">
    <location>
        <begin position="44"/>
        <end position="143"/>
    </location>
</feature>
<dbReference type="RefSeq" id="WP_055473774.1">
    <property type="nucleotide sequence ID" value="NZ_JBIRWE010000003.1"/>
</dbReference>
<dbReference type="Proteomes" id="UP001611548">
    <property type="component" value="Unassembled WGS sequence"/>
</dbReference>
<reference evidence="3 4" key="1">
    <citation type="submission" date="2024-10" db="EMBL/GenBank/DDBJ databases">
        <title>The Natural Products Discovery Center: Release of the First 8490 Sequenced Strains for Exploring Actinobacteria Biosynthetic Diversity.</title>
        <authorList>
            <person name="Kalkreuter E."/>
            <person name="Kautsar S.A."/>
            <person name="Yang D."/>
            <person name="Bader C.D."/>
            <person name="Teijaro C.N."/>
            <person name="Fluegel L."/>
            <person name="Davis C.M."/>
            <person name="Simpson J.R."/>
            <person name="Lauterbach L."/>
            <person name="Steele A.D."/>
            <person name="Gui C."/>
            <person name="Meng S."/>
            <person name="Li G."/>
            <person name="Viehrig K."/>
            <person name="Ye F."/>
            <person name="Su P."/>
            <person name="Kiefer A.F."/>
            <person name="Nichols A."/>
            <person name="Cepeda A.J."/>
            <person name="Yan W."/>
            <person name="Fan B."/>
            <person name="Jiang Y."/>
            <person name="Adhikari A."/>
            <person name="Zheng C.-J."/>
            <person name="Schuster L."/>
            <person name="Cowan T.M."/>
            <person name="Smanski M.J."/>
            <person name="Chevrette M.G."/>
            <person name="De Carvalho L.P.S."/>
            <person name="Shen B."/>
        </authorList>
    </citation>
    <scope>NUCLEOTIDE SEQUENCE [LARGE SCALE GENOMIC DNA]</scope>
    <source>
        <strain evidence="3 4">NPDC020327</strain>
    </source>
</reference>
<organism evidence="3 4">
    <name type="scientific">Streptomyces pathocidini</name>
    <dbReference type="NCBI Taxonomy" id="1650571"/>
    <lineage>
        <taxon>Bacteria</taxon>
        <taxon>Bacillati</taxon>
        <taxon>Actinomycetota</taxon>
        <taxon>Actinomycetes</taxon>
        <taxon>Kitasatosporales</taxon>
        <taxon>Streptomycetaceae</taxon>
        <taxon>Streptomyces</taxon>
    </lineage>
</organism>
<feature type="compositionally biased region" description="Gly residues" evidence="1">
    <location>
        <begin position="124"/>
        <end position="138"/>
    </location>
</feature>
<evidence type="ECO:0000256" key="2">
    <source>
        <dbReference type="SAM" id="Phobius"/>
    </source>
</evidence>